<dbReference type="GO" id="GO:0006352">
    <property type="term" value="P:DNA-templated transcription initiation"/>
    <property type="evidence" value="ECO:0007669"/>
    <property type="project" value="InterPro"/>
</dbReference>
<dbReference type="InterPro" id="IPR013324">
    <property type="entry name" value="RNA_pol_sigma_r3/r4-like"/>
</dbReference>
<name>A0A173X9W0_9FIRM</name>
<gene>
    <name evidence="2" type="ORF">ERS852476_00251</name>
</gene>
<dbReference type="EMBL" id="CYZP01000002">
    <property type="protein sequence ID" value="CUN48424.1"/>
    <property type="molecule type" value="Genomic_DNA"/>
</dbReference>
<reference evidence="2 3" key="1">
    <citation type="submission" date="2015-09" db="EMBL/GenBank/DDBJ databases">
        <authorList>
            <consortium name="Pathogen Informatics"/>
        </authorList>
    </citation>
    <scope>NUCLEOTIDE SEQUENCE [LARGE SCALE GENOMIC DNA]</scope>
    <source>
        <strain evidence="2 3">2789STDY5834861</strain>
    </source>
</reference>
<evidence type="ECO:0000313" key="3">
    <source>
        <dbReference type="Proteomes" id="UP000095645"/>
    </source>
</evidence>
<dbReference type="Proteomes" id="UP000095645">
    <property type="component" value="Unassembled WGS sequence"/>
</dbReference>
<protein>
    <submittedName>
        <fullName evidence="2">RNA polymerase sigma factor</fullName>
    </submittedName>
</protein>
<dbReference type="RefSeq" id="WP_055057286.1">
    <property type="nucleotide sequence ID" value="NZ_CYZP01000002.1"/>
</dbReference>
<sequence>MKTLTELIQNYQNGIPDSDSEILKRMEPLVKGYASRIHCMEREDSTQELYLTLLKTLPYLSSSSSEGECIRYMQTSVENRYRSLCRSCLSEPEKDDFDSCSVSLQAPDSFDDTYYDVTAYINSYPSDSVQRKILSMYFYQDKSDAQIAQKLKLSRQYVNRMKKKLILRYISENK</sequence>
<dbReference type="Gene3D" id="1.10.1740.10">
    <property type="match status" value="1"/>
</dbReference>
<dbReference type="Gene3D" id="1.10.10.60">
    <property type="entry name" value="Homeodomain-like"/>
    <property type="match status" value="1"/>
</dbReference>
<dbReference type="SUPFAM" id="SSF88659">
    <property type="entry name" value="Sigma3 and sigma4 domains of RNA polymerase sigma factors"/>
    <property type="match status" value="1"/>
</dbReference>
<proteinExistence type="predicted"/>
<dbReference type="InterPro" id="IPR007630">
    <property type="entry name" value="RNA_pol_sigma70_r4"/>
</dbReference>
<dbReference type="Pfam" id="PF04545">
    <property type="entry name" value="Sigma70_r4"/>
    <property type="match status" value="1"/>
</dbReference>
<dbReference type="GO" id="GO:0003700">
    <property type="term" value="F:DNA-binding transcription factor activity"/>
    <property type="evidence" value="ECO:0007669"/>
    <property type="project" value="InterPro"/>
</dbReference>
<organism evidence="2 3">
    <name type="scientific">Blautia obeum</name>
    <dbReference type="NCBI Taxonomy" id="40520"/>
    <lineage>
        <taxon>Bacteria</taxon>
        <taxon>Bacillati</taxon>
        <taxon>Bacillota</taxon>
        <taxon>Clostridia</taxon>
        <taxon>Lachnospirales</taxon>
        <taxon>Lachnospiraceae</taxon>
        <taxon>Blautia</taxon>
    </lineage>
</organism>
<evidence type="ECO:0000259" key="1">
    <source>
        <dbReference type="Pfam" id="PF04545"/>
    </source>
</evidence>
<evidence type="ECO:0000313" key="2">
    <source>
        <dbReference type="EMBL" id="CUN48424.1"/>
    </source>
</evidence>
<accession>A0A173X9W0</accession>
<dbReference type="AlphaFoldDB" id="A0A173X9W0"/>
<feature type="domain" description="RNA polymerase sigma-70 region 4" evidence="1">
    <location>
        <begin position="130"/>
        <end position="164"/>
    </location>
</feature>